<keyword evidence="3" id="KW-1185">Reference proteome</keyword>
<dbReference type="PANTHER" id="PTHR42791:SF2">
    <property type="entry name" value="N-ACETYLTRANSFERASE DOMAIN-CONTAINING PROTEIN"/>
    <property type="match status" value="1"/>
</dbReference>
<dbReference type="AlphaFoldDB" id="A0A1J7JMI6"/>
<evidence type="ECO:0000313" key="3">
    <source>
        <dbReference type="Proteomes" id="UP000182658"/>
    </source>
</evidence>
<reference evidence="2 3" key="1">
    <citation type="submission" date="2016-10" db="EMBL/GenBank/DDBJ databases">
        <title>Draft genome sequence of Coniochaeta ligniaria NRRL30616, a lignocellulolytic fungus for bioabatement of inhibitors in plant biomass hydrolysates.</title>
        <authorList>
            <consortium name="DOE Joint Genome Institute"/>
            <person name="Jimenez D.J."/>
            <person name="Hector R.E."/>
            <person name="Riley R."/>
            <person name="Sun H."/>
            <person name="Grigoriev I.V."/>
            <person name="Van Elsas J.D."/>
            <person name="Nichols N.N."/>
        </authorList>
    </citation>
    <scope>NUCLEOTIDE SEQUENCE [LARGE SCALE GENOMIC DNA]</scope>
    <source>
        <strain evidence="2 3">NRRL 30616</strain>
    </source>
</reference>
<dbReference type="Gene3D" id="3.40.630.30">
    <property type="match status" value="1"/>
</dbReference>
<evidence type="ECO:0000256" key="1">
    <source>
        <dbReference type="SAM" id="MobiDB-lite"/>
    </source>
</evidence>
<feature type="compositionally biased region" description="Basic and acidic residues" evidence="1">
    <location>
        <begin position="111"/>
        <end position="122"/>
    </location>
</feature>
<dbReference type="SUPFAM" id="SSF55729">
    <property type="entry name" value="Acyl-CoA N-acyltransferases (Nat)"/>
    <property type="match status" value="1"/>
</dbReference>
<accession>A0A1J7JMI6</accession>
<dbReference type="PANTHER" id="PTHR42791">
    <property type="entry name" value="GNAT FAMILY ACETYLTRANSFERASE"/>
    <property type="match status" value="1"/>
</dbReference>
<dbReference type="EMBL" id="KV875093">
    <property type="protein sequence ID" value="OIW34609.1"/>
    <property type="molecule type" value="Genomic_DNA"/>
</dbReference>
<dbReference type="Proteomes" id="UP000182658">
    <property type="component" value="Unassembled WGS sequence"/>
</dbReference>
<gene>
    <name evidence="2" type="ORF">CONLIGDRAFT_626645</name>
</gene>
<protein>
    <recommendedName>
        <fullName evidence="4">N-acetyltransferase domain-containing protein</fullName>
    </recommendedName>
</protein>
<sequence>MAVRQATQFDLEDLTQILIASSNDDPCYPYRFPYKDQYHKEYSDHCRRKCQEYLRIDTVIVYEIPNPSNSRHKKQVVAFGVWNLPKAPGPPTKRSQTWPRWGTLPLSNNPDDVKEAHQEAHQPARSQHQYPSDNTPRPKQLTRTPSHPKPFAREDRSQAFRDTSKAAKAKIFDTQYAGGYMFLKILLCHPSNRRRGAGTALVKWGMSVAHLQSVNTALFSSPMGVHLYHKLGFQEIGRFEVKVEGDEERLDIPAMVFRAPGHPQSRRGSCAAEATPNGLRKCVTNNPMIA</sequence>
<proteinExistence type="predicted"/>
<dbReference type="STRING" id="1408157.A0A1J7JMI6"/>
<evidence type="ECO:0008006" key="4">
    <source>
        <dbReference type="Google" id="ProtNLM"/>
    </source>
</evidence>
<dbReference type="InterPro" id="IPR016181">
    <property type="entry name" value="Acyl_CoA_acyltransferase"/>
</dbReference>
<feature type="compositionally biased region" description="Basic and acidic residues" evidence="1">
    <location>
        <begin position="151"/>
        <end position="162"/>
    </location>
</feature>
<dbReference type="InterPro" id="IPR052523">
    <property type="entry name" value="Trichothecene_AcTrans"/>
</dbReference>
<feature type="region of interest" description="Disordered" evidence="1">
    <location>
        <begin position="84"/>
        <end position="162"/>
    </location>
</feature>
<feature type="compositionally biased region" description="Polar residues" evidence="1">
    <location>
        <begin position="124"/>
        <end position="145"/>
    </location>
</feature>
<evidence type="ECO:0000313" key="2">
    <source>
        <dbReference type="EMBL" id="OIW34609.1"/>
    </source>
</evidence>
<organism evidence="2 3">
    <name type="scientific">Coniochaeta ligniaria NRRL 30616</name>
    <dbReference type="NCBI Taxonomy" id="1408157"/>
    <lineage>
        <taxon>Eukaryota</taxon>
        <taxon>Fungi</taxon>
        <taxon>Dikarya</taxon>
        <taxon>Ascomycota</taxon>
        <taxon>Pezizomycotina</taxon>
        <taxon>Sordariomycetes</taxon>
        <taxon>Sordariomycetidae</taxon>
        <taxon>Coniochaetales</taxon>
        <taxon>Coniochaetaceae</taxon>
        <taxon>Coniochaeta</taxon>
    </lineage>
</organism>
<name>A0A1J7JMI6_9PEZI</name>
<dbReference type="InParanoid" id="A0A1J7JMI6"/>
<dbReference type="OrthoDB" id="4738875at2759"/>